<proteinExistence type="predicted"/>
<dbReference type="InterPro" id="IPR012337">
    <property type="entry name" value="RNaseH-like_sf"/>
</dbReference>
<reference evidence="2 3" key="2">
    <citation type="journal article" date="2013" name="Plant Cell Physiol.">
        <title>Rice Annotation Project Database (RAP-DB): an integrative and interactive database for rice genomics.</title>
        <authorList>
            <person name="Sakai H."/>
            <person name="Lee S.S."/>
            <person name="Tanaka T."/>
            <person name="Numa H."/>
            <person name="Kim J."/>
            <person name="Kawahara Y."/>
            <person name="Wakimoto H."/>
            <person name="Yang C.C."/>
            <person name="Iwamoto M."/>
            <person name="Abe T."/>
            <person name="Yamada Y."/>
            <person name="Muto A."/>
            <person name="Inokuchi H."/>
            <person name="Ikemura T."/>
            <person name="Matsumoto T."/>
            <person name="Sasaki T."/>
            <person name="Itoh T."/>
        </authorList>
    </citation>
    <scope>NUCLEOTIDE SEQUENCE [LARGE SCALE GENOMIC DNA]</scope>
    <source>
        <strain evidence="3">cv. Nipponbare</strain>
    </source>
</reference>
<dbReference type="OMA" id="EAYLRCN"/>
<dbReference type="PANTHER" id="PTHR37984">
    <property type="entry name" value="PROTEIN CBG26694"/>
    <property type="match status" value="1"/>
</dbReference>
<dbReference type="eggNOG" id="KOG0017">
    <property type="taxonomic scope" value="Eukaryota"/>
</dbReference>
<accession>A0A0P0VJN6</accession>
<dbReference type="SUPFAM" id="SSF53098">
    <property type="entry name" value="Ribonuclease H-like"/>
    <property type="match status" value="1"/>
</dbReference>
<dbReference type="GO" id="GO:0003676">
    <property type="term" value="F:nucleic acid binding"/>
    <property type="evidence" value="ECO:0007669"/>
    <property type="project" value="InterPro"/>
</dbReference>
<dbReference type="AlphaFoldDB" id="A0A0P0VJN6"/>
<dbReference type="STRING" id="39947.A0A0P0VJN6"/>
<dbReference type="PROSITE" id="PS50994">
    <property type="entry name" value="INTEGRASE"/>
    <property type="match status" value="1"/>
</dbReference>
<dbReference type="Gramene" id="Os02t0522100-02">
    <property type="protein sequence ID" value="Os02t0522100-02"/>
    <property type="gene ID" value="Os02g0522100"/>
</dbReference>
<evidence type="ECO:0000259" key="1">
    <source>
        <dbReference type="PROSITE" id="PS50994"/>
    </source>
</evidence>
<evidence type="ECO:0000313" key="3">
    <source>
        <dbReference type="Proteomes" id="UP000059680"/>
    </source>
</evidence>
<dbReference type="InterPro" id="IPR001584">
    <property type="entry name" value="Integrase_cat-core"/>
</dbReference>
<evidence type="ECO:0000313" key="2">
    <source>
        <dbReference type="EMBL" id="BAS78958.1"/>
    </source>
</evidence>
<dbReference type="InterPro" id="IPR050951">
    <property type="entry name" value="Retrovirus_Pol_polyprotein"/>
</dbReference>
<dbReference type="EMBL" id="AP014958">
    <property type="protein sequence ID" value="BAS78958.1"/>
    <property type="molecule type" value="Genomic_DNA"/>
</dbReference>
<dbReference type="Gene3D" id="3.30.420.10">
    <property type="entry name" value="Ribonuclease H-like superfamily/Ribonuclease H"/>
    <property type="match status" value="1"/>
</dbReference>
<dbReference type="SMR" id="A0A0P0VJN6"/>
<reference evidence="2 3" key="3">
    <citation type="journal article" date="2013" name="Rice">
        <title>Improvement of the Oryza sativa Nipponbare reference genome using next generation sequence and optical map data.</title>
        <authorList>
            <person name="Kawahara Y."/>
            <person name="de la Bastide M."/>
            <person name="Hamilton J.P."/>
            <person name="Kanamori H."/>
            <person name="McCombie W.R."/>
            <person name="Ouyang S."/>
            <person name="Schwartz D.C."/>
            <person name="Tanaka T."/>
            <person name="Wu J."/>
            <person name="Zhou S."/>
            <person name="Childs K.L."/>
            <person name="Davidson R.M."/>
            <person name="Lin H."/>
            <person name="Quesada-Ocampo L."/>
            <person name="Vaillancourt B."/>
            <person name="Sakai H."/>
            <person name="Lee S.S."/>
            <person name="Kim J."/>
            <person name="Numa H."/>
            <person name="Itoh T."/>
            <person name="Buell C.R."/>
            <person name="Matsumoto T."/>
        </authorList>
    </citation>
    <scope>NUCLEOTIDE SEQUENCE [LARGE SCALE GENOMIC DNA]</scope>
    <source>
        <strain evidence="3">cv. Nipponbare</strain>
    </source>
</reference>
<dbReference type="InterPro" id="IPR036397">
    <property type="entry name" value="RNaseH_sf"/>
</dbReference>
<name>A0A0P0VJN6_ORYSJ</name>
<feature type="non-terminal residue" evidence="2">
    <location>
        <position position="1"/>
    </location>
</feature>
<protein>
    <submittedName>
        <fullName evidence="2">Os02g0522100 protein</fullName>
    </submittedName>
</protein>
<dbReference type="GO" id="GO:0015074">
    <property type="term" value="P:DNA integration"/>
    <property type="evidence" value="ECO:0007669"/>
    <property type="project" value="InterPro"/>
</dbReference>
<keyword evidence="3" id="KW-1185">Reference proteome</keyword>
<dbReference type="Proteomes" id="UP000059680">
    <property type="component" value="Chromosome 2"/>
</dbReference>
<gene>
    <name evidence="2" type="ordered locus">Os02g0522100</name>
    <name evidence="2" type="ORF">OSNPB_020522100</name>
</gene>
<dbReference type="InParanoid" id="A0A0P0VJN6"/>
<reference evidence="3" key="1">
    <citation type="journal article" date="2005" name="Nature">
        <title>The map-based sequence of the rice genome.</title>
        <authorList>
            <consortium name="International rice genome sequencing project (IRGSP)"/>
            <person name="Matsumoto T."/>
            <person name="Wu J."/>
            <person name="Kanamori H."/>
            <person name="Katayose Y."/>
            <person name="Fujisawa M."/>
            <person name="Namiki N."/>
            <person name="Mizuno H."/>
            <person name="Yamamoto K."/>
            <person name="Antonio B.A."/>
            <person name="Baba T."/>
            <person name="Sakata K."/>
            <person name="Nagamura Y."/>
            <person name="Aoki H."/>
            <person name="Arikawa K."/>
            <person name="Arita K."/>
            <person name="Bito T."/>
            <person name="Chiden Y."/>
            <person name="Fujitsuka N."/>
            <person name="Fukunaka R."/>
            <person name="Hamada M."/>
            <person name="Harada C."/>
            <person name="Hayashi A."/>
            <person name="Hijishita S."/>
            <person name="Honda M."/>
            <person name="Hosokawa S."/>
            <person name="Ichikawa Y."/>
            <person name="Idonuma A."/>
            <person name="Iijima M."/>
            <person name="Ikeda M."/>
            <person name="Ikeno M."/>
            <person name="Ito K."/>
            <person name="Ito S."/>
            <person name="Ito T."/>
            <person name="Ito Y."/>
            <person name="Ito Y."/>
            <person name="Iwabuchi A."/>
            <person name="Kamiya K."/>
            <person name="Karasawa W."/>
            <person name="Kurita K."/>
            <person name="Katagiri S."/>
            <person name="Kikuta A."/>
            <person name="Kobayashi H."/>
            <person name="Kobayashi N."/>
            <person name="Machita K."/>
            <person name="Maehara T."/>
            <person name="Masukawa M."/>
            <person name="Mizubayashi T."/>
            <person name="Mukai Y."/>
            <person name="Nagasaki H."/>
            <person name="Nagata Y."/>
            <person name="Naito S."/>
            <person name="Nakashima M."/>
            <person name="Nakama Y."/>
            <person name="Nakamichi Y."/>
            <person name="Nakamura M."/>
            <person name="Meguro A."/>
            <person name="Negishi M."/>
            <person name="Ohta I."/>
            <person name="Ohta T."/>
            <person name="Okamoto M."/>
            <person name="Ono N."/>
            <person name="Saji S."/>
            <person name="Sakaguchi M."/>
            <person name="Sakai K."/>
            <person name="Shibata M."/>
            <person name="Shimokawa T."/>
            <person name="Song J."/>
            <person name="Takazaki Y."/>
            <person name="Terasawa K."/>
            <person name="Tsugane M."/>
            <person name="Tsuji K."/>
            <person name="Ueda S."/>
            <person name="Waki K."/>
            <person name="Yamagata H."/>
            <person name="Yamamoto M."/>
            <person name="Yamamoto S."/>
            <person name="Yamane H."/>
            <person name="Yoshiki S."/>
            <person name="Yoshihara R."/>
            <person name="Yukawa K."/>
            <person name="Zhong H."/>
            <person name="Yano M."/>
            <person name="Yuan Q."/>
            <person name="Ouyang S."/>
            <person name="Liu J."/>
            <person name="Jones K.M."/>
            <person name="Gansberger K."/>
            <person name="Moffat K."/>
            <person name="Hill J."/>
            <person name="Bera J."/>
            <person name="Fadrosh D."/>
            <person name="Jin S."/>
            <person name="Johri S."/>
            <person name="Kim M."/>
            <person name="Overton L."/>
            <person name="Reardon M."/>
            <person name="Tsitrin T."/>
            <person name="Vuong H."/>
            <person name="Weaver B."/>
            <person name="Ciecko A."/>
            <person name="Tallon L."/>
            <person name="Jackson J."/>
            <person name="Pai G."/>
            <person name="Aken S.V."/>
            <person name="Utterback T."/>
            <person name="Reidmuller S."/>
            <person name="Feldblyum T."/>
            <person name="Hsiao J."/>
            <person name="Zismann V."/>
            <person name="Iobst S."/>
            <person name="de Vazeille A.R."/>
            <person name="Buell C.R."/>
            <person name="Ying K."/>
            <person name="Li Y."/>
            <person name="Lu T."/>
            <person name="Huang Y."/>
            <person name="Zhao Q."/>
            <person name="Feng Q."/>
            <person name="Zhang L."/>
            <person name="Zhu J."/>
            <person name="Weng Q."/>
            <person name="Mu J."/>
            <person name="Lu Y."/>
            <person name="Fan D."/>
            <person name="Liu Y."/>
            <person name="Guan J."/>
            <person name="Zhang Y."/>
            <person name="Yu S."/>
            <person name="Liu X."/>
            <person name="Zhang Y."/>
            <person name="Hong G."/>
            <person name="Han B."/>
            <person name="Choisne N."/>
            <person name="Demange N."/>
            <person name="Orjeda G."/>
            <person name="Samain S."/>
            <person name="Cattolico L."/>
            <person name="Pelletier E."/>
            <person name="Couloux A."/>
            <person name="Segurens B."/>
            <person name="Wincker P."/>
            <person name="D'Hont A."/>
            <person name="Scarpelli C."/>
            <person name="Weissenbach J."/>
            <person name="Salanoubat M."/>
            <person name="Quetier F."/>
            <person name="Yu Y."/>
            <person name="Kim H.R."/>
            <person name="Rambo T."/>
            <person name="Currie J."/>
            <person name="Collura K."/>
            <person name="Luo M."/>
            <person name="Yang T."/>
            <person name="Ammiraju J.S.S."/>
            <person name="Engler F."/>
            <person name="Soderlund C."/>
            <person name="Wing R.A."/>
            <person name="Palmer L.E."/>
            <person name="de la Bastide M."/>
            <person name="Spiegel L."/>
            <person name="Nascimento L."/>
            <person name="Zutavern T."/>
            <person name="O'Shaughnessy A."/>
            <person name="Dike S."/>
            <person name="Dedhia N."/>
            <person name="Preston R."/>
            <person name="Balija V."/>
            <person name="McCombie W.R."/>
            <person name="Chow T."/>
            <person name="Chen H."/>
            <person name="Chung M."/>
            <person name="Chen C."/>
            <person name="Shaw J."/>
            <person name="Wu H."/>
            <person name="Hsiao K."/>
            <person name="Chao Y."/>
            <person name="Chu M."/>
            <person name="Cheng C."/>
            <person name="Hour A."/>
            <person name="Lee P."/>
            <person name="Lin S."/>
            <person name="Lin Y."/>
            <person name="Liou J."/>
            <person name="Liu S."/>
            <person name="Hsing Y."/>
            <person name="Raghuvanshi S."/>
            <person name="Mohanty A."/>
            <person name="Bharti A.K."/>
            <person name="Gaur A."/>
            <person name="Gupta V."/>
            <person name="Kumar D."/>
            <person name="Ravi V."/>
            <person name="Vij S."/>
            <person name="Kapur A."/>
            <person name="Khurana P."/>
            <person name="Khurana P."/>
            <person name="Khurana J.P."/>
            <person name="Tyagi A.K."/>
            <person name="Gaikwad K."/>
            <person name="Singh A."/>
            <person name="Dalal V."/>
            <person name="Srivastava S."/>
            <person name="Dixit A."/>
            <person name="Pal A.K."/>
            <person name="Ghazi I.A."/>
            <person name="Yadav M."/>
            <person name="Pandit A."/>
            <person name="Bhargava A."/>
            <person name="Sureshbabu K."/>
            <person name="Batra K."/>
            <person name="Sharma T.R."/>
            <person name="Mohapatra T."/>
            <person name="Singh N.K."/>
            <person name="Messing J."/>
            <person name="Nelson A.B."/>
            <person name="Fuks G."/>
            <person name="Kavchok S."/>
            <person name="Keizer G."/>
            <person name="Linton E."/>
            <person name="Llaca V."/>
            <person name="Song R."/>
            <person name="Tanyolac B."/>
            <person name="Young S."/>
            <person name="Ho-Il K."/>
            <person name="Hahn J.H."/>
            <person name="Sangsakoo G."/>
            <person name="Vanavichit A."/>
            <person name="de Mattos Luiz.A.T."/>
            <person name="Zimmer P.D."/>
            <person name="Malone G."/>
            <person name="Dellagostin O."/>
            <person name="de Oliveira A.C."/>
            <person name="Bevan M."/>
            <person name="Bancroft I."/>
            <person name="Minx P."/>
            <person name="Cordum H."/>
            <person name="Wilson R."/>
            <person name="Cheng Z."/>
            <person name="Jin W."/>
            <person name="Jiang J."/>
            <person name="Leong S.A."/>
            <person name="Iwama H."/>
            <person name="Gojobori T."/>
            <person name="Itoh T."/>
            <person name="Niimura Y."/>
            <person name="Fujii Y."/>
            <person name="Habara T."/>
            <person name="Sakai H."/>
            <person name="Sato Y."/>
            <person name="Wilson G."/>
            <person name="Kumar K."/>
            <person name="McCouch S."/>
            <person name="Juretic N."/>
            <person name="Hoen D."/>
            <person name="Wright S."/>
            <person name="Bruskiewich R."/>
            <person name="Bureau T."/>
            <person name="Miyao A."/>
            <person name="Hirochika H."/>
            <person name="Nishikawa T."/>
            <person name="Kadowaki K."/>
            <person name="Sugiura M."/>
            <person name="Burr B."/>
            <person name="Sasaki T."/>
        </authorList>
    </citation>
    <scope>NUCLEOTIDE SEQUENCE [LARGE SCALE GENOMIC DNA]</scope>
    <source>
        <strain evidence="3">cv. Nipponbare</strain>
    </source>
</reference>
<dbReference type="PaxDb" id="39947-A0A0P0VJN6"/>
<sequence>DRDRIFTSALWQELFKLADVKLNMSSSYHPQTDGQTERLNQCLEAYLRCNVHSCPKRSGLNGYPRPNTGIIHPFTVL</sequence>
<organism evidence="2 3">
    <name type="scientific">Oryza sativa subsp. japonica</name>
    <name type="common">Rice</name>
    <dbReference type="NCBI Taxonomy" id="39947"/>
    <lineage>
        <taxon>Eukaryota</taxon>
        <taxon>Viridiplantae</taxon>
        <taxon>Streptophyta</taxon>
        <taxon>Embryophyta</taxon>
        <taxon>Tracheophyta</taxon>
        <taxon>Spermatophyta</taxon>
        <taxon>Magnoliopsida</taxon>
        <taxon>Liliopsida</taxon>
        <taxon>Poales</taxon>
        <taxon>Poaceae</taxon>
        <taxon>BOP clade</taxon>
        <taxon>Oryzoideae</taxon>
        <taxon>Oryzeae</taxon>
        <taxon>Oryzinae</taxon>
        <taxon>Oryza</taxon>
        <taxon>Oryza sativa</taxon>
    </lineage>
</organism>
<feature type="domain" description="Integrase catalytic" evidence="1">
    <location>
        <begin position="1"/>
        <end position="48"/>
    </location>
</feature>
<dbReference type="PANTHER" id="PTHR37984:SF5">
    <property type="entry name" value="PROTEIN NYNRIN-LIKE"/>
    <property type="match status" value="1"/>
</dbReference>